<gene>
    <name evidence="2" type="ORF">METZ01_LOCUS257848</name>
</gene>
<dbReference type="AlphaFoldDB" id="A0A382IYS4"/>
<name>A0A382IYS4_9ZZZZ</name>
<protein>
    <submittedName>
        <fullName evidence="2">Uncharacterized protein</fullName>
    </submittedName>
</protein>
<reference evidence="2" key="1">
    <citation type="submission" date="2018-05" db="EMBL/GenBank/DDBJ databases">
        <authorList>
            <person name="Lanie J.A."/>
            <person name="Ng W.-L."/>
            <person name="Kazmierczak K.M."/>
            <person name="Andrzejewski T.M."/>
            <person name="Davidsen T.M."/>
            <person name="Wayne K.J."/>
            <person name="Tettelin H."/>
            <person name="Glass J.I."/>
            <person name="Rusch D."/>
            <person name="Podicherti R."/>
            <person name="Tsui H.-C.T."/>
            <person name="Winkler M.E."/>
        </authorList>
    </citation>
    <scope>NUCLEOTIDE SEQUENCE</scope>
</reference>
<feature type="compositionally biased region" description="Polar residues" evidence="1">
    <location>
        <begin position="107"/>
        <end position="118"/>
    </location>
</feature>
<sequence length="118" mass="12562">MPKLIVEYYLTGSKTPTYILGGGAFPTASADYGEMFCGITTGSMSESELPTGVNVLTRDQLLSRSISLERSEILNDATNDNTDYTGAATDDEEGGPTMMTDSDKITEASTISASWAEL</sequence>
<organism evidence="2">
    <name type="scientific">marine metagenome</name>
    <dbReference type="NCBI Taxonomy" id="408172"/>
    <lineage>
        <taxon>unclassified sequences</taxon>
        <taxon>metagenomes</taxon>
        <taxon>ecological metagenomes</taxon>
    </lineage>
</organism>
<dbReference type="EMBL" id="UINC01070671">
    <property type="protein sequence ID" value="SVC04994.1"/>
    <property type="molecule type" value="Genomic_DNA"/>
</dbReference>
<feature type="region of interest" description="Disordered" evidence="1">
    <location>
        <begin position="74"/>
        <end position="118"/>
    </location>
</feature>
<evidence type="ECO:0000313" key="2">
    <source>
        <dbReference type="EMBL" id="SVC04994.1"/>
    </source>
</evidence>
<proteinExistence type="predicted"/>
<accession>A0A382IYS4</accession>
<evidence type="ECO:0000256" key="1">
    <source>
        <dbReference type="SAM" id="MobiDB-lite"/>
    </source>
</evidence>